<dbReference type="EMBL" id="JAMXLT020000003">
    <property type="protein sequence ID" value="MDW8547743.1"/>
    <property type="molecule type" value="Genomic_DNA"/>
</dbReference>
<organism evidence="1 2">
    <name type="scientific">Epilithonimonas ginsengisoli</name>
    <dbReference type="NCBI Taxonomy" id="1245592"/>
    <lineage>
        <taxon>Bacteria</taxon>
        <taxon>Pseudomonadati</taxon>
        <taxon>Bacteroidota</taxon>
        <taxon>Flavobacteriia</taxon>
        <taxon>Flavobacteriales</taxon>
        <taxon>Weeksellaceae</taxon>
        <taxon>Chryseobacterium group</taxon>
        <taxon>Epilithonimonas</taxon>
    </lineage>
</organism>
<dbReference type="Proteomes" id="UP001204439">
    <property type="component" value="Unassembled WGS sequence"/>
</dbReference>
<dbReference type="RefSeq" id="WP_131797739.1">
    <property type="nucleotide sequence ID" value="NZ_JAMXLT020000003.1"/>
</dbReference>
<evidence type="ECO:0008006" key="3">
    <source>
        <dbReference type="Google" id="ProtNLM"/>
    </source>
</evidence>
<sequence length="288" mass="33531">MRGHSSLFVVSILLLTNCDYIPKDDKHPEVPFFEDIIQDRSIFEPIAMIDPAARDSHQLFFLKNGKYLSVKESMEEVPGNGEDGVKNDTEHLNVRTVQINDLNNRSFFRGIVKTNHYSPIIVDRNANLYLDGNFYGSPDYKLTKKLKLINITDSLSARIEKETSTNTDSLSKIHLSIMENKFQFKQKKGEDHIIQNDNMILFRNTDIIVDALQKQTAFDEFDESILMEYRNDNRAFPSSYYYYYYNIGKIKFKYFDGKSGTTNPTKIEYSGQTYLCHPKFGIYRIIKK</sequence>
<evidence type="ECO:0000313" key="2">
    <source>
        <dbReference type="Proteomes" id="UP001204439"/>
    </source>
</evidence>
<protein>
    <recommendedName>
        <fullName evidence="3">DUF4221 domain-containing protein</fullName>
    </recommendedName>
</protein>
<evidence type="ECO:0000313" key="1">
    <source>
        <dbReference type="EMBL" id="MDW8547743.1"/>
    </source>
</evidence>
<accession>A0ABU4JDR0</accession>
<reference evidence="1 2" key="1">
    <citation type="submission" date="2023-11" db="EMBL/GenBank/DDBJ databases">
        <title>First isolation, identification, and characterization of non-pathogenic Epilithonimonas ginsengisoli isolated from diseased farmed rainbow trout (Oncorhynchus mykiss) in Chile.</title>
        <authorList>
            <person name="Miranda C.D."/>
            <person name="Irgang R."/>
            <person name="Concha C."/>
            <person name="Rojas R."/>
            <person name="Avendano R."/>
        </authorList>
    </citation>
    <scope>NUCLEOTIDE SEQUENCE [LARGE SCALE GENOMIC DNA]</scope>
    <source>
        <strain evidence="1 2">FP99</strain>
    </source>
</reference>
<proteinExistence type="predicted"/>
<name>A0ABU4JDR0_9FLAO</name>
<keyword evidence="2" id="KW-1185">Reference proteome</keyword>
<gene>
    <name evidence="1" type="ORF">NG800_002395</name>
</gene>
<comment type="caution">
    <text evidence="1">The sequence shown here is derived from an EMBL/GenBank/DDBJ whole genome shotgun (WGS) entry which is preliminary data.</text>
</comment>